<name>A0ABW3U8S3_9GAMM</name>
<feature type="domain" description="MucB/RseB C-terminal" evidence="8">
    <location>
        <begin position="281"/>
        <end position="372"/>
    </location>
</feature>
<dbReference type="CDD" id="cd16327">
    <property type="entry name" value="RseB"/>
    <property type="match status" value="1"/>
</dbReference>
<feature type="chain" id="PRO_5045379246" evidence="6">
    <location>
        <begin position="31"/>
        <end position="375"/>
    </location>
</feature>
<dbReference type="RefSeq" id="WP_230438375.1">
    <property type="nucleotide sequence ID" value="NZ_CP087715.1"/>
</dbReference>
<keyword evidence="10" id="KW-1185">Reference proteome</keyword>
<evidence type="ECO:0000256" key="4">
    <source>
        <dbReference type="ARBA" id="ARBA00022764"/>
    </source>
</evidence>
<sequence>MPNLKLMHVLKANSVLLALSFLIPATPLQAQQAPEKLPTSSSESSGATEKTPVPVLQPDQSAPEKPESGQEPEAVAPPADTAAPAAVLPESGADTAASVRVWLEKLAEAVTSLEYSGLVAFEHQGMLETLEVVHGLRSGEQVERVRYLSGAPRELVSRGHTAHCRRDGSPLSRAGLWTNMGQKNVQSLYHFLLRGTERVADRDTVVIEVRPRDIHRLGMVISLDKQTGLPLKSMLVASNGQVLERYQFVQLNLKPVTDKALQAQSEVVRESDSAEGCGSTVSRWELRWVPPGYKPVATRELADGEMLVYSDGLSVFTVFVQSLGPEMRFTGRAVRGATVAYMDGLEDKGERYTVTVVGEIPEKTAQVLVRAVSVK</sequence>
<evidence type="ECO:0000256" key="2">
    <source>
        <dbReference type="ARBA" id="ARBA00008150"/>
    </source>
</evidence>
<feature type="region of interest" description="Disordered" evidence="5">
    <location>
        <begin position="32"/>
        <end position="80"/>
    </location>
</feature>
<evidence type="ECO:0000256" key="5">
    <source>
        <dbReference type="SAM" id="MobiDB-lite"/>
    </source>
</evidence>
<comment type="similarity">
    <text evidence="2">Belongs to the RseB family.</text>
</comment>
<organism evidence="9 10">
    <name type="scientific">Microbulbifer celer</name>
    <dbReference type="NCBI Taxonomy" id="435905"/>
    <lineage>
        <taxon>Bacteria</taxon>
        <taxon>Pseudomonadati</taxon>
        <taxon>Pseudomonadota</taxon>
        <taxon>Gammaproteobacteria</taxon>
        <taxon>Cellvibrionales</taxon>
        <taxon>Microbulbiferaceae</taxon>
        <taxon>Microbulbifer</taxon>
    </lineage>
</organism>
<reference evidence="10" key="1">
    <citation type="journal article" date="2019" name="Int. J. Syst. Evol. Microbiol.">
        <title>The Global Catalogue of Microorganisms (GCM) 10K type strain sequencing project: providing services to taxonomists for standard genome sequencing and annotation.</title>
        <authorList>
            <consortium name="The Broad Institute Genomics Platform"/>
            <consortium name="The Broad Institute Genome Sequencing Center for Infectious Disease"/>
            <person name="Wu L."/>
            <person name="Ma J."/>
        </authorList>
    </citation>
    <scope>NUCLEOTIDE SEQUENCE [LARGE SCALE GENOMIC DNA]</scope>
    <source>
        <strain evidence="10">CCUG 54356</strain>
    </source>
</reference>
<evidence type="ECO:0000256" key="6">
    <source>
        <dbReference type="SAM" id="SignalP"/>
    </source>
</evidence>
<dbReference type="Pfam" id="PF03888">
    <property type="entry name" value="MucB_RseB"/>
    <property type="match status" value="1"/>
</dbReference>
<dbReference type="Gene3D" id="3.30.200.100">
    <property type="entry name" value="MucB/RseB, C-terminal domain"/>
    <property type="match status" value="1"/>
</dbReference>
<dbReference type="InterPro" id="IPR033434">
    <property type="entry name" value="MucB/RseB_N"/>
</dbReference>
<evidence type="ECO:0000259" key="8">
    <source>
        <dbReference type="Pfam" id="PF17188"/>
    </source>
</evidence>
<protein>
    <submittedName>
        <fullName evidence="9">MucB/RseB C-terminal domain-containing protein</fullName>
    </submittedName>
</protein>
<evidence type="ECO:0000256" key="1">
    <source>
        <dbReference type="ARBA" id="ARBA00004418"/>
    </source>
</evidence>
<dbReference type="InterPro" id="IPR038484">
    <property type="entry name" value="MucB/RseB_C_sf"/>
</dbReference>
<keyword evidence="3 6" id="KW-0732">Signal</keyword>
<feature type="signal peptide" evidence="6">
    <location>
        <begin position="1"/>
        <end position="30"/>
    </location>
</feature>
<dbReference type="Gene3D" id="2.50.20.10">
    <property type="entry name" value="Lipoprotein localisation LolA/LolB/LppX"/>
    <property type="match status" value="1"/>
</dbReference>
<comment type="caution">
    <text evidence="9">The sequence shown here is derived from an EMBL/GenBank/DDBJ whole genome shotgun (WGS) entry which is preliminary data.</text>
</comment>
<gene>
    <name evidence="9" type="ORF">ACFQ2X_06650</name>
</gene>
<accession>A0ABW3U8S3</accession>
<proteinExistence type="inferred from homology"/>
<keyword evidence="4" id="KW-0574">Periplasm</keyword>
<dbReference type="PANTHER" id="PTHR38782:SF1">
    <property type="entry name" value="SIGMA-E FACTOR REGULATORY PROTEIN RSEB"/>
    <property type="match status" value="1"/>
</dbReference>
<evidence type="ECO:0000259" key="7">
    <source>
        <dbReference type="Pfam" id="PF03888"/>
    </source>
</evidence>
<dbReference type="InterPro" id="IPR033436">
    <property type="entry name" value="MucB/RseB_C"/>
</dbReference>
<dbReference type="Pfam" id="PF17188">
    <property type="entry name" value="MucB_RseB_C"/>
    <property type="match status" value="1"/>
</dbReference>
<dbReference type="PANTHER" id="PTHR38782">
    <property type="match status" value="1"/>
</dbReference>
<dbReference type="Proteomes" id="UP001597264">
    <property type="component" value="Unassembled WGS sequence"/>
</dbReference>
<evidence type="ECO:0000256" key="3">
    <source>
        <dbReference type="ARBA" id="ARBA00022729"/>
    </source>
</evidence>
<evidence type="ECO:0000313" key="9">
    <source>
        <dbReference type="EMBL" id="MFD1216271.1"/>
    </source>
</evidence>
<feature type="compositionally biased region" description="Low complexity" evidence="5">
    <location>
        <begin position="71"/>
        <end position="80"/>
    </location>
</feature>
<dbReference type="EMBL" id="JBHTLR010000007">
    <property type="protein sequence ID" value="MFD1216271.1"/>
    <property type="molecule type" value="Genomic_DNA"/>
</dbReference>
<dbReference type="InterPro" id="IPR005588">
    <property type="entry name" value="MucB_RseB"/>
</dbReference>
<feature type="domain" description="MucB/RseB N-terminal" evidence="7">
    <location>
        <begin position="99"/>
        <end position="260"/>
    </location>
</feature>
<feature type="compositionally biased region" description="Polar residues" evidence="5">
    <location>
        <begin position="32"/>
        <end position="48"/>
    </location>
</feature>
<evidence type="ECO:0000313" key="10">
    <source>
        <dbReference type="Proteomes" id="UP001597264"/>
    </source>
</evidence>
<comment type="subcellular location">
    <subcellularLocation>
        <location evidence="1">Periplasm</location>
    </subcellularLocation>
</comment>